<dbReference type="Gene3D" id="3.30.565.10">
    <property type="entry name" value="Histidine kinase-like ATPase, C-terminal domain"/>
    <property type="match status" value="1"/>
</dbReference>
<dbReference type="InterPro" id="IPR003661">
    <property type="entry name" value="HisK_dim/P_dom"/>
</dbReference>
<dbReference type="GO" id="GO:0016020">
    <property type="term" value="C:membrane"/>
    <property type="evidence" value="ECO:0007669"/>
    <property type="project" value="UniProtKB-SubCell"/>
</dbReference>
<dbReference type="InterPro" id="IPR003594">
    <property type="entry name" value="HATPase_dom"/>
</dbReference>
<keyword evidence="7" id="KW-0812">Transmembrane</keyword>
<keyword evidence="7" id="KW-1133">Transmembrane helix</keyword>
<feature type="domain" description="HAMP" evidence="9">
    <location>
        <begin position="207"/>
        <end position="261"/>
    </location>
</feature>
<dbReference type="SMART" id="SM00387">
    <property type="entry name" value="HATPase_c"/>
    <property type="match status" value="1"/>
</dbReference>
<keyword evidence="5" id="KW-0808">Transferase</keyword>
<dbReference type="InterPro" id="IPR036097">
    <property type="entry name" value="HisK_dim/P_sf"/>
</dbReference>
<dbReference type="Gene3D" id="6.10.340.10">
    <property type="match status" value="1"/>
</dbReference>
<dbReference type="SUPFAM" id="SSF55874">
    <property type="entry name" value="ATPase domain of HSP90 chaperone/DNA topoisomerase II/histidine kinase"/>
    <property type="match status" value="1"/>
</dbReference>
<dbReference type="SMART" id="SM00304">
    <property type="entry name" value="HAMP"/>
    <property type="match status" value="1"/>
</dbReference>
<keyword evidence="6" id="KW-0418">Kinase</keyword>
<dbReference type="RefSeq" id="WP_132939869.1">
    <property type="nucleotide sequence ID" value="NZ_CP119676.1"/>
</dbReference>
<proteinExistence type="predicted"/>
<comment type="subcellular location">
    <subcellularLocation>
        <location evidence="2">Membrane</location>
    </subcellularLocation>
</comment>
<comment type="caution">
    <text evidence="10">The sequence shown here is derived from an EMBL/GenBank/DDBJ whole genome shotgun (WGS) entry which is preliminary data.</text>
</comment>
<dbReference type="EMBL" id="SLZW01000010">
    <property type="protein sequence ID" value="TCS60555.1"/>
    <property type="molecule type" value="Genomic_DNA"/>
</dbReference>
<organism evidence="10 11">
    <name type="scientific">Varunaivibrio sulfuroxidans</name>
    <dbReference type="NCBI Taxonomy" id="1773489"/>
    <lineage>
        <taxon>Bacteria</taxon>
        <taxon>Pseudomonadati</taxon>
        <taxon>Pseudomonadota</taxon>
        <taxon>Alphaproteobacteria</taxon>
        <taxon>Rhodospirillales</taxon>
        <taxon>Magnetovibrionaceae</taxon>
        <taxon>Varunaivibrio</taxon>
    </lineage>
</organism>
<dbReference type="PROSITE" id="PS50885">
    <property type="entry name" value="HAMP"/>
    <property type="match status" value="1"/>
</dbReference>
<dbReference type="InterPro" id="IPR005467">
    <property type="entry name" value="His_kinase_dom"/>
</dbReference>
<evidence type="ECO:0000256" key="2">
    <source>
        <dbReference type="ARBA" id="ARBA00004370"/>
    </source>
</evidence>
<dbReference type="Pfam" id="PF00512">
    <property type="entry name" value="HisKA"/>
    <property type="match status" value="1"/>
</dbReference>
<dbReference type="InterPro" id="IPR036890">
    <property type="entry name" value="HATPase_C_sf"/>
</dbReference>
<sequence length="495" mass="55285">MIRRLFDLSLRQKIPLWGAGLIIFSTLSVSAALMYRSYDNLKGALVTSSTGLGQTLSKTLIPTLLHDNVWRAFEIIRAPFSETVSKSGVRPETIFVVSPDRRIFVSSDPVRFPMLSDITEHGGDFRAIFKHIPESGLTKTAVFEPEKSQYLFVAVPINDGGLNLGTLLLRHSRSDLNASFLKTASGGAVWGILILAILLPLNWYWGQRMAVPLLKLAARMENIENAPPERLDAKIYGYRDELGRMFEAYNSMVDVLQEKAALERGMISSERLAAMGRLTAGIAHEINNPLSGMLTALDTLKRRGDLDERTGRTFAIIERGLLQIRDTVGALLVEARPQKRWLESRDIEDVQTLLRHEITKEHVNFVFEFTLPGRLPFPAGAVRQILINLLQNAAKAARTQGDGWVRASVAVIDKALEIRVRNAGEPIPPERLERLFEPFVSFQEGGHGLGLWVTYQLVEQLGGRIDARSADGEVEFKVRLALPKNETESTNEERP</sequence>
<evidence type="ECO:0000256" key="6">
    <source>
        <dbReference type="ARBA" id="ARBA00022777"/>
    </source>
</evidence>
<reference evidence="10 11" key="1">
    <citation type="submission" date="2019-03" db="EMBL/GenBank/DDBJ databases">
        <title>Genomic Encyclopedia of Type Strains, Phase IV (KMG-IV): sequencing the most valuable type-strain genomes for metagenomic binning, comparative biology and taxonomic classification.</title>
        <authorList>
            <person name="Goeker M."/>
        </authorList>
    </citation>
    <scope>NUCLEOTIDE SEQUENCE [LARGE SCALE GENOMIC DNA]</scope>
    <source>
        <strain evidence="10 11">DSM 101688</strain>
    </source>
</reference>
<evidence type="ECO:0000256" key="4">
    <source>
        <dbReference type="ARBA" id="ARBA00022553"/>
    </source>
</evidence>
<name>A0A4R3J5G3_9PROT</name>
<keyword evidence="11" id="KW-1185">Reference proteome</keyword>
<evidence type="ECO:0000256" key="7">
    <source>
        <dbReference type="SAM" id="Phobius"/>
    </source>
</evidence>
<dbReference type="SUPFAM" id="SSF47384">
    <property type="entry name" value="Homodimeric domain of signal transducing histidine kinase"/>
    <property type="match status" value="1"/>
</dbReference>
<evidence type="ECO:0000259" key="9">
    <source>
        <dbReference type="PROSITE" id="PS50885"/>
    </source>
</evidence>
<dbReference type="SMART" id="SM00388">
    <property type="entry name" value="HisKA"/>
    <property type="match status" value="1"/>
</dbReference>
<evidence type="ECO:0000256" key="3">
    <source>
        <dbReference type="ARBA" id="ARBA00012438"/>
    </source>
</evidence>
<comment type="catalytic activity">
    <reaction evidence="1">
        <text>ATP + protein L-histidine = ADP + protein N-phospho-L-histidine.</text>
        <dbReference type="EC" id="2.7.13.3"/>
    </reaction>
</comment>
<feature type="transmembrane region" description="Helical" evidence="7">
    <location>
        <begin position="180"/>
        <end position="205"/>
    </location>
</feature>
<accession>A0A4R3J5G3</accession>
<feature type="transmembrane region" description="Helical" evidence="7">
    <location>
        <begin position="14"/>
        <end position="35"/>
    </location>
</feature>
<dbReference type="PRINTS" id="PR00344">
    <property type="entry name" value="BCTRLSENSOR"/>
</dbReference>
<dbReference type="GO" id="GO:0000155">
    <property type="term" value="F:phosphorelay sensor kinase activity"/>
    <property type="evidence" value="ECO:0007669"/>
    <property type="project" value="InterPro"/>
</dbReference>
<dbReference type="AlphaFoldDB" id="A0A4R3J5G3"/>
<dbReference type="Gene3D" id="1.10.287.130">
    <property type="match status" value="1"/>
</dbReference>
<dbReference type="OrthoDB" id="7818322at2"/>
<dbReference type="Pfam" id="PF02518">
    <property type="entry name" value="HATPase_c"/>
    <property type="match status" value="1"/>
</dbReference>
<dbReference type="Pfam" id="PF00672">
    <property type="entry name" value="HAMP"/>
    <property type="match status" value="1"/>
</dbReference>
<dbReference type="CDD" id="cd00082">
    <property type="entry name" value="HisKA"/>
    <property type="match status" value="1"/>
</dbReference>
<evidence type="ECO:0000313" key="10">
    <source>
        <dbReference type="EMBL" id="TCS60555.1"/>
    </source>
</evidence>
<dbReference type="InterPro" id="IPR003660">
    <property type="entry name" value="HAMP_dom"/>
</dbReference>
<evidence type="ECO:0000259" key="8">
    <source>
        <dbReference type="PROSITE" id="PS50109"/>
    </source>
</evidence>
<gene>
    <name evidence="10" type="ORF">EDD55_11029</name>
</gene>
<evidence type="ECO:0000256" key="1">
    <source>
        <dbReference type="ARBA" id="ARBA00000085"/>
    </source>
</evidence>
<dbReference type="EC" id="2.7.13.3" evidence="3"/>
<dbReference type="Proteomes" id="UP000295304">
    <property type="component" value="Unassembled WGS sequence"/>
</dbReference>
<keyword evidence="7" id="KW-0472">Membrane</keyword>
<dbReference type="InterPro" id="IPR004358">
    <property type="entry name" value="Sig_transdc_His_kin-like_C"/>
</dbReference>
<dbReference type="PROSITE" id="PS50109">
    <property type="entry name" value="HIS_KIN"/>
    <property type="match status" value="1"/>
</dbReference>
<feature type="domain" description="Histidine kinase" evidence="8">
    <location>
        <begin position="281"/>
        <end position="484"/>
    </location>
</feature>
<evidence type="ECO:0000256" key="5">
    <source>
        <dbReference type="ARBA" id="ARBA00022679"/>
    </source>
</evidence>
<keyword evidence="4" id="KW-0597">Phosphoprotein</keyword>
<evidence type="ECO:0000313" key="11">
    <source>
        <dbReference type="Proteomes" id="UP000295304"/>
    </source>
</evidence>
<dbReference type="PANTHER" id="PTHR43065">
    <property type="entry name" value="SENSOR HISTIDINE KINASE"/>
    <property type="match status" value="1"/>
</dbReference>
<protein>
    <recommendedName>
        <fullName evidence="3">histidine kinase</fullName>
        <ecNumber evidence="3">2.7.13.3</ecNumber>
    </recommendedName>
</protein>